<gene>
    <name evidence="4" type="primary">LOC110803143</name>
</gene>
<dbReference type="InterPro" id="IPR011990">
    <property type="entry name" value="TPR-like_helical_dom_sf"/>
</dbReference>
<evidence type="ECO:0000313" key="4">
    <source>
        <dbReference type="RefSeq" id="XP_021864316.1"/>
    </source>
</evidence>
<dbReference type="Proteomes" id="UP000813463">
    <property type="component" value="Chromosome 2"/>
</dbReference>
<dbReference type="PANTHER" id="PTHR24015">
    <property type="entry name" value="OS07G0578800 PROTEIN-RELATED"/>
    <property type="match status" value="1"/>
</dbReference>
<dbReference type="GO" id="GO:0009451">
    <property type="term" value="P:RNA modification"/>
    <property type="evidence" value="ECO:0007669"/>
    <property type="project" value="InterPro"/>
</dbReference>
<dbReference type="InterPro" id="IPR002885">
    <property type="entry name" value="PPR_rpt"/>
</dbReference>
<dbReference type="PROSITE" id="PS51375">
    <property type="entry name" value="PPR"/>
    <property type="match status" value="5"/>
</dbReference>
<dbReference type="GO" id="GO:0003723">
    <property type="term" value="F:RNA binding"/>
    <property type="evidence" value="ECO:0007669"/>
    <property type="project" value="InterPro"/>
</dbReference>
<dbReference type="GeneID" id="110803143"/>
<evidence type="ECO:0000256" key="1">
    <source>
        <dbReference type="ARBA" id="ARBA00022737"/>
    </source>
</evidence>
<dbReference type="Pfam" id="PF01535">
    <property type="entry name" value="PPR"/>
    <property type="match status" value="4"/>
</dbReference>
<evidence type="ECO:0000256" key="2">
    <source>
        <dbReference type="PROSITE-ProRule" id="PRU00708"/>
    </source>
</evidence>
<accession>A0A9R0JB76</accession>
<dbReference type="InterPro" id="IPR046848">
    <property type="entry name" value="E_motif"/>
</dbReference>
<dbReference type="AlphaFoldDB" id="A0A9R0JB76"/>
<dbReference type="Pfam" id="PF20431">
    <property type="entry name" value="E_motif"/>
    <property type="match status" value="1"/>
</dbReference>
<dbReference type="FunFam" id="1.25.40.10:FF:000343">
    <property type="entry name" value="Pentatricopeptide repeat-containing protein At3g58590"/>
    <property type="match status" value="1"/>
</dbReference>
<dbReference type="FunFam" id="1.25.40.10:FF:000090">
    <property type="entry name" value="Pentatricopeptide repeat-containing protein, chloroplastic"/>
    <property type="match status" value="1"/>
</dbReference>
<proteinExistence type="predicted"/>
<keyword evidence="3" id="KW-1185">Reference proteome</keyword>
<dbReference type="NCBIfam" id="TIGR00756">
    <property type="entry name" value="PPR"/>
    <property type="match status" value="5"/>
</dbReference>
<feature type="repeat" description="PPR" evidence="2">
    <location>
        <begin position="175"/>
        <end position="209"/>
    </location>
</feature>
<dbReference type="RefSeq" id="XP_021864316.1">
    <property type="nucleotide sequence ID" value="XM_022008624.2"/>
</dbReference>
<protein>
    <submittedName>
        <fullName evidence="4">Pentatricopeptide repeat-containing protein At3g50420</fullName>
    </submittedName>
</protein>
<dbReference type="PANTHER" id="PTHR24015:SF2017">
    <property type="entry name" value="PENTATRICOPEPTIDE REPEAT-CONTAINING PROTEIN"/>
    <property type="match status" value="1"/>
</dbReference>
<dbReference type="OrthoDB" id="728902at2759"/>
<organism evidence="3 4">
    <name type="scientific">Spinacia oleracea</name>
    <name type="common">Spinach</name>
    <dbReference type="NCBI Taxonomy" id="3562"/>
    <lineage>
        <taxon>Eukaryota</taxon>
        <taxon>Viridiplantae</taxon>
        <taxon>Streptophyta</taxon>
        <taxon>Embryophyta</taxon>
        <taxon>Tracheophyta</taxon>
        <taxon>Spermatophyta</taxon>
        <taxon>Magnoliopsida</taxon>
        <taxon>eudicotyledons</taxon>
        <taxon>Gunneridae</taxon>
        <taxon>Pentapetalae</taxon>
        <taxon>Caryophyllales</taxon>
        <taxon>Chenopodiaceae</taxon>
        <taxon>Chenopodioideae</taxon>
        <taxon>Anserineae</taxon>
        <taxon>Spinacia</taxon>
    </lineage>
</organism>
<feature type="repeat" description="PPR" evidence="2">
    <location>
        <begin position="479"/>
        <end position="513"/>
    </location>
</feature>
<feature type="repeat" description="PPR" evidence="2">
    <location>
        <begin position="514"/>
        <end position="548"/>
    </location>
</feature>
<feature type="repeat" description="PPR" evidence="2">
    <location>
        <begin position="378"/>
        <end position="412"/>
    </location>
</feature>
<keyword evidence="1" id="KW-0677">Repeat</keyword>
<dbReference type="Pfam" id="PF13041">
    <property type="entry name" value="PPR_2"/>
    <property type="match status" value="3"/>
</dbReference>
<name>A0A9R0JB76_SPIOL</name>
<dbReference type="Gene3D" id="1.25.40.10">
    <property type="entry name" value="Tetratricopeptide repeat domain"/>
    <property type="match status" value="6"/>
</dbReference>
<dbReference type="KEGG" id="soe:110803143"/>
<feature type="repeat" description="PPR" evidence="2">
    <location>
        <begin position="276"/>
        <end position="310"/>
    </location>
</feature>
<sequence>MNEASSFAISLLQKCSTITSLRRAQKLHALILTSSTAFTYHKPFLHNNLLSMYAKCGSLFHAHLVFDKMPQRNFISYNSIISAFARFPDSGSYAFGLFSQMRYQYFTPNGATFISLLQSASVARNRYHGLALHCLIIKFGQLFDVQVQTALICLFSNFGDLNSVNRVFENVVVKDEYSWNCIISGYVKNNRMAEGLCLFRKMLRSGAIPTEFTFSMVLNACARLSDNSFGQLAHGQVILTGVFLDLPLQNALVDMYSSCGDTQSALHVFEGIQNPDLVSWNSMMAGYSEKGEGEKAMELFVQLQHCAAQKPDEYTFAALISAIQECPASHYGEPLHAKVIVCGLDKSVFVGSPLISMYFGHGKIESAEGVFRTISKKDVILWTEMISGYSKVEDCENAIRFFYDMWKQGHKIDDFALSSALSACADLATLHQGEMLHSLAIKSGCDSEMAVCASLINSYAKNGDLQAAKLIFSEVKYPDLKCWNSMIGGFSHHGKAEEAIRLFEKILDHSLVPDQVTFISLLSACSHCGLIERGKQLWSYMKEKGVYPGLKHYACMVSLLSRAGLLEEAVEIIHESEFSKNHLVLWRSVLSSAVYNKNLSMGLHAAGKMLELNEQDNATHTLLSNLYASVGSWDGVMDVRKRIRGLKLEKDPGLSWVETVKSLEVFSSGDQSHLRIEEVKAQLQILQGNMILRQDINDI</sequence>
<dbReference type="InterPro" id="IPR046960">
    <property type="entry name" value="PPR_At4g14850-like_plant"/>
</dbReference>
<dbReference type="FunFam" id="1.25.40.10:FF:000694">
    <property type="entry name" value="Pentatricopeptide repeat-containing protein At3g50420"/>
    <property type="match status" value="1"/>
</dbReference>
<evidence type="ECO:0000313" key="3">
    <source>
        <dbReference type="Proteomes" id="UP000813463"/>
    </source>
</evidence>
<reference evidence="4" key="2">
    <citation type="submission" date="2025-08" db="UniProtKB">
        <authorList>
            <consortium name="RefSeq"/>
        </authorList>
    </citation>
    <scope>IDENTIFICATION</scope>
    <source>
        <tissue evidence="4">Leaf</tissue>
    </source>
</reference>
<reference evidence="3" key="1">
    <citation type="journal article" date="2021" name="Nat. Commun.">
        <title>Genomic analyses provide insights into spinach domestication and the genetic basis of agronomic traits.</title>
        <authorList>
            <person name="Cai X."/>
            <person name="Sun X."/>
            <person name="Xu C."/>
            <person name="Sun H."/>
            <person name="Wang X."/>
            <person name="Ge C."/>
            <person name="Zhang Z."/>
            <person name="Wang Q."/>
            <person name="Fei Z."/>
            <person name="Jiao C."/>
            <person name="Wang Q."/>
        </authorList>
    </citation>
    <scope>NUCLEOTIDE SEQUENCE [LARGE SCALE GENOMIC DNA]</scope>
    <source>
        <strain evidence="3">cv. Varoflay</strain>
    </source>
</reference>